<dbReference type="OrthoDB" id="66881at2759"/>
<reference evidence="3" key="3">
    <citation type="submission" date="2025-04" db="UniProtKB">
        <authorList>
            <consortium name="RefSeq"/>
        </authorList>
    </citation>
    <scope>IDENTIFICATION</scope>
    <source>
        <strain evidence="3">CBS 304.34</strain>
    </source>
</reference>
<protein>
    <recommendedName>
        <fullName evidence="4">FAD/NAD(P)-binding domain-containing protein</fullName>
    </recommendedName>
</protein>
<accession>A0A6A6YNT0</accession>
<keyword evidence="2" id="KW-1185">Reference proteome</keyword>
<name>A0A6A6YNT0_9PEZI</name>
<dbReference type="EMBL" id="MU003700">
    <property type="protein sequence ID" value="KAF2810188.1"/>
    <property type="molecule type" value="Genomic_DNA"/>
</dbReference>
<proteinExistence type="predicted"/>
<gene>
    <name evidence="1 3" type="ORF">BDZ99DRAFT_462786</name>
</gene>
<reference evidence="3" key="2">
    <citation type="submission" date="2020-04" db="EMBL/GenBank/DDBJ databases">
        <authorList>
            <consortium name="NCBI Genome Project"/>
        </authorList>
    </citation>
    <scope>NUCLEOTIDE SEQUENCE</scope>
    <source>
        <strain evidence="3">CBS 304.34</strain>
    </source>
</reference>
<evidence type="ECO:0000313" key="3">
    <source>
        <dbReference type="RefSeq" id="XP_033577152.1"/>
    </source>
</evidence>
<organism evidence="1">
    <name type="scientific">Mytilinidion resinicola</name>
    <dbReference type="NCBI Taxonomy" id="574789"/>
    <lineage>
        <taxon>Eukaryota</taxon>
        <taxon>Fungi</taxon>
        <taxon>Dikarya</taxon>
        <taxon>Ascomycota</taxon>
        <taxon>Pezizomycotina</taxon>
        <taxon>Dothideomycetes</taxon>
        <taxon>Pleosporomycetidae</taxon>
        <taxon>Mytilinidiales</taxon>
        <taxon>Mytilinidiaceae</taxon>
        <taxon>Mytilinidion</taxon>
    </lineage>
</organism>
<evidence type="ECO:0000313" key="1">
    <source>
        <dbReference type="EMBL" id="KAF2810188.1"/>
    </source>
</evidence>
<dbReference type="Proteomes" id="UP000504636">
    <property type="component" value="Unplaced"/>
</dbReference>
<reference evidence="1 3" key="1">
    <citation type="journal article" date="2020" name="Stud. Mycol.">
        <title>101 Dothideomycetes genomes: a test case for predicting lifestyles and emergence of pathogens.</title>
        <authorList>
            <person name="Haridas S."/>
            <person name="Albert R."/>
            <person name="Binder M."/>
            <person name="Bloem J."/>
            <person name="Labutti K."/>
            <person name="Salamov A."/>
            <person name="Andreopoulos B."/>
            <person name="Baker S."/>
            <person name="Barry K."/>
            <person name="Bills G."/>
            <person name="Bluhm B."/>
            <person name="Cannon C."/>
            <person name="Castanera R."/>
            <person name="Culley D."/>
            <person name="Daum C."/>
            <person name="Ezra D."/>
            <person name="Gonzalez J."/>
            <person name="Henrissat B."/>
            <person name="Kuo A."/>
            <person name="Liang C."/>
            <person name="Lipzen A."/>
            <person name="Lutzoni F."/>
            <person name="Magnuson J."/>
            <person name="Mondo S."/>
            <person name="Nolan M."/>
            <person name="Ohm R."/>
            <person name="Pangilinan J."/>
            <person name="Park H.-J."/>
            <person name="Ramirez L."/>
            <person name="Alfaro M."/>
            <person name="Sun H."/>
            <person name="Tritt A."/>
            <person name="Yoshinaga Y."/>
            <person name="Zwiers L.-H."/>
            <person name="Turgeon B."/>
            <person name="Goodwin S."/>
            <person name="Spatafora J."/>
            <person name="Crous P."/>
            <person name="Grigoriev I."/>
        </authorList>
    </citation>
    <scope>NUCLEOTIDE SEQUENCE</scope>
    <source>
        <strain evidence="1 3">CBS 304.34</strain>
    </source>
</reference>
<sequence length="130" mass="14793">MVVGGGISGSEAAAKAAFQISNAKYGPMENTERGNRKVYHVLSRPFYCLPRYLPLDPYSPDKQDYNIAPTFLPLDACMYNLTRRLEGPITHMHGRMPPERALKSHQFIRFMLGGDQRDLGYPELVYNQQQ</sequence>
<dbReference type="GeneID" id="54460820"/>
<dbReference type="AlphaFoldDB" id="A0A6A6YNT0"/>
<evidence type="ECO:0008006" key="4">
    <source>
        <dbReference type="Google" id="ProtNLM"/>
    </source>
</evidence>
<dbReference type="RefSeq" id="XP_033577152.1">
    <property type="nucleotide sequence ID" value="XM_033719927.1"/>
</dbReference>
<evidence type="ECO:0000313" key="2">
    <source>
        <dbReference type="Proteomes" id="UP000504636"/>
    </source>
</evidence>